<dbReference type="HOGENOM" id="CLU_3155863_0_0_4"/>
<keyword evidence="1" id="KW-0472">Membrane</keyword>
<evidence type="ECO:0000313" key="2">
    <source>
        <dbReference type="EMBL" id="EGG56449.1"/>
    </source>
</evidence>
<name>F3QIQ3_9BURK</name>
<feature type="transmembrane region" description="Helical" evidence="1">
    <location>
        <begin position="12"/>
        <end position="30"/>
    </location>
</feature>
<evidence type="ECO:0000313" key="3">
    <source>
        <dbReference type="Proteomes" id="UP000005156"/>
    </source>
</evidence>
<proteinExistence type="predicted"/>
<dbReference type="Proteomes" id="UP000005156">
    <property type="component" value="Unassembled WGS sequence"/>
</dbReference>
<comment type="caution">
    <text evidence="2">The sequence shown here is derived from an EMBL/GenBank/DDBJ whole genome shotgun (WGS) entry which is preliminary data.</text>
</comment>
<keyword evidence="1" id="KW-0812">Transmembrane</keyword>
<reference evidence="2 3" key="1">
    <citation type="submission" date="2011-02" db="EMBL/GenBank/DDBJ databases">
        <authorList>
            <person name="Weinstock G."/>
            <person name="Sodergren E."/>
            <person name="Clifton S."/>
            <person name="Fulton L."/>
            <person name="Fulton B."/>
            <person name="Courtney L."/>
            <person name="Fronick C."/>
            <person name="Harrison M."/>
            <person name="Strong C."/>
            <person name="Farmer C."/>
            <person name="Delahaunty K."/>
            <person name="Markovic C."/>
            <person name="Hall O."/>
            <person name="Minx P."/>
            <person name="Tomlinson C."/>
            <person name="Mitreva M."/>
            <person name="Hou S."/>
            <person name="Chen J."/>
            <person name="Wollam A."/>
            <person name="Pepin K.H."/>
            <person name="Johnson M."/>
            <person name="Bhonagiri V."/>
            <person name="Zhang X."/>
            <person name="Suruliraj S."/>
            <person name="Warren W."/>
            <person name="Chinwalla A."/>
            <person name="Mardis E.R."/>
            <person name="Wilson R.K."/>
        </authorList>
    </citation>
    <scope>NUCLEOTIDE SEQUENCE [LARGE SCALE GENOMIC DNA]</scope>
    <source>
        <strain evidence="2 3">YIT 11859</strain>
    </source>
</reference>
<keyword evidence="3" id="KW-1185">Reference proteome</keyword>
<keyword evidence="1" id="KW-1133">Transmembrane helix</keyword>
<organism evidence="2 3">
    <name type="scientific">Parasutterella excrementihominis YIT 11859</name>
    <dbReference type="NCBI Taxonomy" id="762966"/>
    <lineage>
        <taxon>Bacteria</taxon>
        <taxon>Pseudomonadati</taxon>
        <taxon>Pseudomonadota</taxon>
        <taxon>Betaproteobacteria</taxon>
        <taxon>Burkholderiales</taxon>
        <taxon>Sutterellaceae</taxon>
        <taxon>Parasutterella</taxon>
    </lineage>
</organism>
<accession>F3QIQ3</accession>
<protein>
    <submittedName>
        <fullName evidence="2">Uncharacterized protein</fullName>
    </submittedName>
</protein>
<dbReference type="AlphaFoldDB" id="F3QIQ3"/>
<gene>
    <name evidence="2" type="ORF">HMPREF9439_00803</name>
</gene>
<dbReference type="EMBL" id="AFBP01000017">
    <property type="protein sequence ID" value="EGG56449.1"/>
    <property type="molecule type" value="Genomic_DNA"/>
</dbReference>
<sequence>MSHSLFNKGGMPFTLENFSVIFISVNIFIFHRNLTGIYSGTDYPFYSI</sequence>
<evidence type="ECO:0000256" key="1">
    <source>
        <dbReference type="SAM" id="Phobius"/>
    </source>
</evidence>